<dbReference type="CDD" id="cd09917">
    <property type="entry name" value="F-box_SF"/>
    <property type="match status" value="1"/>
</dbReference>
<dbReference type="InterPro" id="IPR001810">
    <property type="entry name" value="F-box_dom"/>
</dbReference>
<dbReference type="EMBL" id="ASGP02000005">
    <property type="protein sequence ID" value="KAH9505803.1"/>
    <property type="molecule type" value="Genomic_DNA"/>
</dbReference>
<dbReference type="Gene3D" id="3.80.10.10">
    <property type="entry name" value="Ribonuclease Inhibitor"/>
    <property type="match status" value="2"/>
</dbReference>
<dbReference type="InterPro" id="IPR036047">
    <property type="entry name" value="F-box-like_dom_sf"/>
</dbReference>
<feature type="domain" description="F-box" evidence="1">
    <location>
        <begin position="42"/>
        <end position="82"/>
    </location>
</feature>
<dbReference type="Proteomes" id="UP000790347">
    <property type="component" value="Unassembled WGS sequence"/>
</dbReference>
<name>A0A922HQJ6_DERFA</name>
<evidence type="ECO:0000313" key="3">
    <source>
        <dbReference type="Proteomes" id="UP000790347"/>
    </source>
</evidence>
<dbReference type="Gene3D" id="1.20.1280.50">
    <property type="match status" value="1"/>
</dbReference>
<dbReference type="GO" id="GO:0019005">
    <property type="term" value="C:SCF ubiquitin ligase complex"/>
    <property type="evidence" value="ECO:0007669"/>
    <property type="project" value="TreeGrafter"/>
</dbReference>
<dbReference type="InterPro" id="IPR032675">
    <property type="entry name" value="LRR_dom_sf"/>
</dbReference>
<accession>A0A922HQJ6</accession>
<reference evidence="2" key="1">
    <citation type="submission" date="2013-05" db="EMBL/GenBank/DDBJ databases">
        <authorList>
            <person name="Yim A.K.Y."/>
            <person name="Chan T.F."/>
            <person name="Ji K.M."/>
            <person name="Liu X.Y."/>
            <person name="Zhou J.W."/>
            <person name="Li R.Q."/>
            <person name="Yang K.Y."/>
            <person name="Li J."/>
            <person name="Li M."/>
            <person name="Law P.T.W."/>
            <person name="Wu Y.L."/>
            <person name="Cai Z.L."/>
            <person name="Qin H."/>
            <person name="Bao Y."/>
            <person name="Leung R.K.K."/>
            <person name="Ng P.K.S."/>
            <person name="Zou J."/>
            <person name="Zhong X.J."/>
            <person name="Ran P.X."/>
            <person name="Zhong N.S."/>
            <person name="Liu Z.G."/>
            <person name="Tsui S.K.W."/>
        </authorList>
    </citation>
    <scope>NUCLEOTIDE SEQUENCE</scope>
    <source>
        <strain evidence="2">Derf</strain>
        <tissue evidence="2">Whole organism</tissue>
    </source>
</reference>
<reference evidence="2" key="2">
    <citation type="journal article" date="2022" name="Res Sq">
        <title>Comparative Genomics Reveals Insights into the Divergent Evolution of Astigmatic Mites and Household Pest Adaptations.</title>
        <authorList>
            <person name="Xiong Q."/>
            <person name="Wan A.T.-Y."/>
            <person name="Liu X.-Y."/>
            <person name="Fung C.S.-H."/>
            <person name="Xiao X."/>
            <person name="Malainual N."/>
            <person name="Hou J."/>
            <person name="Wang L."/>
            <person name="Wang M."/>
            <person name="Yang K."/>
            <person name="Cui Y."/>
            <person name="Leung E."/>
            <person name="Nong W."/>
            <person name="Shin S.-K."/>
            <person name="Au S."/>
            <person name="Jeong K.Y."/>
            <person name="Chew F.T."/>
            <person name="Hui J."/>
            <person name="Leung T.F."/>
            <person name="Tungtrongchitr A."/>
            <person name="Zhong N."/>
            <person name="Liu Z."/>
            <person name="Tsui S."/>
        </authorList>
    </citation>
    <scope>NUCLEOTIDE SEQUENCE</scope>
    <source>
        <strain evidence="2">Derf</strain>
        <tissue evidence="2">Whole organism</tissue>
    </source>
</reference>
<dbReference type="SUPFAM" id="SSF81383">
    <property type="entry name" value="F-box domain"/>
    <property type="match status" value="1"/>
</dbReference>
<comment type="caution">
    <text evidence="2">The sequence shown here is derived from an EMBL/GenBank/DDBJ whole genome shotgun (WGS) entry which is preliminary data.</text>
</comment>
<evidence type="ECO:0000259" key="1">
    <source>
        <dbReference type="SMART" id="SM00256"/>
    </source>
</evidence>
<keyword evidence="3" id="KW-1185">Reference proteome</keyword>
<dbReference type="GO" id="GO:0031146">
    <property type="term" value="P:SCF-dependent proteasomal ubiquitin-dependent protein catabolic process"/>
    <property type="evidence" value="ECO:0007669"/>
    <property type="project" value="TreeGrafter"/>
</dbReference>
<protein>
    <recommendedName>
        <fullName evidence="1">F-box domain-containing protein</fullName>
    </recommendedName>
</protein>
<organism evidence="2 3">
    <name type="scientific">Dermatophagoides farinae</name>
    <name type="common">American house dust mite</name>
    <dbReference type="NCBI Taxonomy" id="6954"/>
    <lineage>
        <taxon>Eukaryota</taxon>
        <taxon>Metazoa</taxon>
        <taxon>Ecdysozoa</taxon>
        <taxon>Arthropoda</taxon>
        <taxon>Chelicerata</taxon>
        <taxon>Arachnida</taxon>
        <taxon>Acari</taxon>
        <taxon>Acariformes</taxon>
        <taxon>Sarcoptiformes</taxon>
        <taxon>Astigmata</taxon>
        <taxon>Psoroptidia</taxon>
        <taxon>Analgoidea</taxon>
        <taxon>Pyroglyphidae</taxon>
        <taxon>Dermatophagoidinae</taxon>
        <taxon>Dermatophagoides</taxon>
    </lineage>
</organism>
<dbReference type="SMART" id="SM00256">
    <property type="entry name" value="FBOX"/>
    <property type="match status" value="1"/>
</dbReference>
<proteinExistence type="predicted"/>
<dbReference type="AlphaFoldDB" id="A0A922HQJ6"/>
<dbReference type="Pfam" id="PF12937">
    <property type="entry name" value="F-box-like"/>
    <property type="match status" value="1"/>
</dbReference>
<dbReference type="PANTHER" id="PTHR13318">
    <property type="entry name" value="PARTNER OF PAIRED, ISOFORM B-RELATED"/>
    <property type="match status" value="1"/>
</dbReference>
<dbReference type="SUPFAM" id="SSF52047">
    <property type="entry name" value="RNI-like"/>
    <property type="match status" value="1"/>
</dbReference>
<dbReference type="PANTHER" id="PTHR13318:SF77">
    <property type="entry name" value="F-BOX DOMAIN-CONTAINING PROTEIN"/>
    <property type="match status" value="1"/>
</dbReference>
<gene>
    <name evidence="2" type="ORF">DERF_010575</name>
</gene>
<evidence type="ECO:0000313" key="2">
    <source>
        <dbReference type="EMBL" id="KAH9505803.1"/>
    </source>
</evidence>
<sequence>MYLFLLACLFRRKYNNHIMALSLIKSEDCGEYFGRKNINDILVEDVLMEIFHHFSLHEIFPMRRVCRYWFDLINKNVLKNRKELIICLVSYSTNKYFRRKDIRECYYVVNYKKLLPVIPYHENLQILKVFNFMIGNWFLTDFIVHIKQLRSLTMAECTFSKLSLSSFFQPLQNLTKLILINMGIGDEFVRQITQYLRQLEYLNLSNNSSISGKYMDHLPSTMKVLILLFCTLDIHNLYKCIENLSKNGCQLEVLNLKYNSIGGEECDYSFGEHIHHLREIKISTKHIVKHFTNETLERLEKLVIHEMFERGDGPIVSDLFFQSFFRIPFIRLKNLHLTSLPSKIGDEMFAQCLSMCQNIESLKLIALSTLTNQSLRLISELKSLRFLKFDNIRIDNDTVMKIIKQCTNLHTFVIDFKEKSGDFVGKSYDLNERFIFDCIEYFQHHSERKMNIRIMRSLMPINHNKQLTCIPDNLNIQILKSKYVLGPPIYDDHFDLRINY</sequence>